<dbReference type="SUPFAM" id="SSF52255">
    <property type="entry name" value="N5-CAIR mutase (phosphoribosylaminoimidazole carboxylase, PurE)"/>
    <property type="match status" value="1"/>
</dbReference>
<sequence>MNAKNYEELGFAKVDHHRIKRQGMPEVIYCAGKTPSQVAKIAQSIAKSGHNILATRADKKQFQAVKKALKKAKYFEEARIIVLENRKSKIENRTQEISIVSAGTSDLPISEEAAITAEFLGHKVERFYDVGVSGIHRLMNNIEAIKKAQVIIVVAGMEGALPSVIGGLVDKPIIAVPTSVGYGANFEGLSALLTMMNSCAPGIAVVNINNGFGAAAMAHTIINSTKTEYEKDTILQIETNIDDMNPKLWNETITQLMETGALDAYITPIRMKKKRQGYNLVVLCQPEQKQRVLDAIFEQTTTFGVRIQEIKREKLARKFKLVKTKYGQAKVKLGLKGKKVITVAPEYKDYKKLAKKHLIPIEKAYSEVLKCI</sequence>
<dbReference type="InterPro" id="IPR002822">
    <property type="entry name" value="Ni_insertion"/>
</dbReference>
<organism evidence="2 3">
    <name type="scientific">Candidatus Saganbacteria bacterium CG08_land_8_20_14_0_20_45_16</name>
    <dbReference type="NCBI Taxonomy" id="2014293"/>
    <lineage>
        <taxon>Bacteria</taxon>
        <taxon>Bacillati</taxon>
        <taxon>Saganbacteria</taxon>
    </lineage>
</organism>
<dbReference type="GO" id="GO:0016787">
    <property type="term" value="F:hydrolase activity"/>
    <property type="evidence" value="ECO:0007669"/>
    <property type="project" value="InterPro"/>
</dbReference>
<dbReference type="Pfam" id="PF01969">
    <property type="entry name" value="Ni_insertion"/>
    <property type="match status" value="1"/>
</dbReference>
<dbReference type="GO" id="GO:0006189">
    <property type="term" value="P:'de novo' IMP biosynthetic process"/>
    <property type="evidence" value="ECO:0007669"/>
    <property type="project" value="InterPro"/>
</dbReference>
<dbReference type="PANTHER" id="PTHR43064">
    <property type="entry name" value="PHOSPHORIBOSYLAMINOIMIDAZOLE CARBOXYLASE-RELATED"/>
    <property type="match status" value="1"/>
</dbReference>
<dbReference type="Gene3D" id="3.30.70.1380">
    <property type="entry name" value="Transcriptional regulatory protein pf0864 domain like"/>
    <property type="match status" value="1"/>
</dbReference>
<accession>A0A2H0XXU1</accession>
<dbReference type="InterPro" id="IPR000031">
    <property type="entry name" value="PurE_dom"/>
</dbReference>
<evidence type="ECO:0000313" key="3">
    <source>
        <dbReference type="Proteomes" id="UP000231343"/>
    </source>
</evidence>
<evidence type="ECO:0000313" key="2">
    <source>
        <dbReference type="EMBL" id="PIS29750.1"/>
    </source>
</evidence>
<dbReference type="NCBIfam" id="NF033503">
    <property type="entry name" value="LarB"/>
    <property type="match status" value="1"/>
</dbReference>
<comment type="caution">
    <text evidence="2">The sequence shown here is derived from an EMBL/GenBank/DDBJ whole genome shotgun (WGS) entry which is preliminary data.</text>
</comment>
<dbReference type="Gene3D" id="3.40.50.1970">
    <property type="match status" value="1"/>
</dbReference>
<feature type="domain" description="PurE" evidence="1">
    <location>
        <begin position="95"/>
        <end position="227"/>
    </location>
</feature>
<dbReference type="PANTHER" id="PTHR43064:SF1">
    <property type="entry name" value="SLL1489 PROTEIN"/>
    <property type="match status" value="1"/>
</dbReference>
<gene>
    <name evidence="2" type="ORF">COT42_04625</name>
</gene>
<dbReference type="EMBL" id="PEYM01000075">
    <property type="protein sequence ID" value="PIS29750.1"/>
    <property type="molecule type" value="Genomic_DNA"/>
</dbReference>
<reference evidence="2 3" key="1">
    <citation type="submission" date="2017-09" db="EMBL/GenBank/DDBJ databases">
        <title>Depth-based differentiation of microbial function through sediment-hosted aquifers and enrichment of novel symbionts in the deep terrestrial subsurface.</title>
        <authorList>
            <person name="Probst A.J."/>
            <person name="Ladd B."/>
            <person name="Jarett J.K."/>
            <person name="Geller-Mcgrath D.E."/>
            <person name="Sieber C.M."/>
            <person name="Emerson J.B."/>
            <person name="Anantharaman K."/>
            <person name="Thomas B.C."/>
            <person name="Malmstrom R."/>
            <person name="Stieglmeier M."/>
            <person name="Klingl A."/>
            <person name="Woyke T."/>
            <person name="Ryan C.M."/>
            <person name="Banfield J.F."/>
        </authorList>
    </citation>
    <scope>NUCLEOTIDE SEQUENCE [LARGE SCALE GENOMIC DNA]</scope>
    <source>
        <strain evidence="2">CG08_land_8_20_14_0_20_45_16</strain>
    </source>
</reference>
<proteinExistence type="predicted"/>
<name>A0A2H0XXU1_UNCSA</name>
<dbReference type="InterPro" id="IPR039476">
    <property type="entry name" value="P2CMN_synthase_LarB"/>
</dbReference>
<evidence type="ECO:0000259" key="1">
    <source>
        <dbReference type="SMART" id="SM01001"/>
    </source>
</evidence>
<dbReference type="Proteomes" id="UP000231343">
    <property type="component" value="Unassembled WGS sequence"/>
</dbReference>
<protein>
    <recommendedName>
        <fullName evidence="1">PurE domain-containing protein</fullName>
    </recommendedName>
</protein>
<dbReference type="AlphaFoldDB" id="A0A2H0XXU1"/>
<dbReference type="SMART" id="SM01001">
    <property type="entry name" value="AIRC"/>
    <property type="match status" value="1"/>
</dbReference>